<gene>
    <name evidence="2" type="ORF">VNI00_002206</name>
</gene>
<dbReference type="AlphaFoldDB" id="A0AAW0E4F0"/>
<protein>
    <recommendedName>
        <fullName evidence="1">F-box domain-containing protein</fullName>
    </recommendedName>
</protein>
<comment type="caution">
    <text evidence="2">The sequence shown here is derived from an EMBL/GenBank/DDBJ whole genome shotgun (WGS) entry which is preliminary data.</text>
</comment>
<keyword evidence="3" id="KW-1185">Reference proteome</keyword>
<dbReference type="Gene3D" id="3.80.10.10">
    <property type="entry name" value="Ribonuclease Inhibitor"/>
    <property type="match status" value="1"/>
</dbReference>
<reference evidence="2 3" key="1">
    <citation type="submission" date="2024-01" db="EMBL/GenBank/DDBJ databases">
        <title>A draft genome for a cacao thread blight-causing isolate of Paramarasmius palmivorus.</title>
        <authorList>
            <person name="Baruah I.K."/>
            <person name="Bukari Y."/>
            <person name="Amoako-Attah I."/>
            <person name="Meinhardt L.W."/>
            <person name="Bailey B.A."/>
            <person name="Cohen S.P."/>
        </authorList>
    </citation>
    <scope>NUCLEOTIDE SEQUENCE [LARGE SCALE GENOMIC DNA]</scope>
    <source>
        <strain evidence="2 3">GH-12</strain>
    </source>
</reference>
<dbReference type="InterPro" id="IPR001810">
    <property type="entry name" value="F-box_dom"/>
</dbReference>
<accession>A0AAW0E4F0</accession>
<dbReference type="EMBL" id="JAYKXP010000005">
    <property type="protein sequence ID" value="KAK7058570.1"/>
    <property type="molecule type" value="Genomic_DNA"/>
</dbReference>
<evidence type="ECO:0000259" key="1">
    <source>
        <dbReference type="Pfam" id="PF13013"/>
    </source>
</evidence>
<proteinExistence type="predicted"/>
<dbReference type="Pfam" id="PF13013">
    <property type="entry name" value="F-box-like_2"/>
    <property type="match status" value="1"/>
</dbReference>
<feature type="domain" description="F-box" evidence="1">
    <location>
        <begin position="93"/>
        <end position="157"/>
    </location>
</feature>
<sequence>MSNPPPSQGIDPFTTGVVPPSPEVKEWCLTNIRPPHTNIQIFKSELGNIRERRGEVARSMAEKEQELMVLREEDELLQTYAETYEMILHPMRHLPDAVLCEIFNVCVDDQLRAITNLFGVPSYQNSLHPLAPPWTLSQVCHRWRDVALSCSSLWSRISFGFSSNGFLRIGPSLERLILQLQRSKNCPLAVTIYGIQSPQYPINLLITGPYLSPLSPLLISLSIHSNRWETLHISISSGNDFQVVHRFISAVKGKLQTLRHLSLSLSLDCSVPLVAPGQPLVIDGLGIAPKLESFGFHGANDPSRYLELPWNQITHLRVHWPDVGYDYMQSIHRMSKLRVWVHIGAFVPSVHPPPFLQSQVVRPTLEHLHHLYIFPSYPARITRSPLDTLTAPNLQILCLTRDSNRSPGIYAFLTRVAPTLRSLYLDLSHLTIVDIERMLRIVSNLQSLHVSSASEAFTAAMGASLVEDSKTPCLVPDLRELGIFYPYEFSGSTFLQMVKFRIRLGSRASQSRLQRFLYDGKSDSCYYGIDEITEQQLLSLRSDTFEVDDAAKPWFTLL</sequence>
<evidence type="ECO:0000313" key="3">
    <source>
        <dbReference type="Proteomes" id="UP001383192"/>
    </source>
</evidence>
<dbReference type="Proteomes" id="UP001383192">
    <property type="component" value="Unassembled WGS sequence"/>
</dbReference>
<dbReference type="InterPro" id="IPR032675">
    <property type="entry name" value="LRR_dom_sf"/>
</dbReference>
<name>A0AAW0E4F0_9AGAR</name>
<organism evidence="2 3">
    <name type="scientific">Paramarasmius palmivorus</name>
    <dbReference type="NCBI Taxonomy" id="297713"/>
    <lineage>
        <taxon>Eukaryota</taxon>
        <taxon>Fungi</taxon>
        <taxon>Dikarya</taxon>
        <taxon>Basidiomycota</taxon>
        <taxon>Agaricomycotina</taxon>
        <taxon>Agaricomycetes</taxon>
        <taxon>Agaricomycetidae</taxon>
        <taxon>Agaricales</taxon>
        <taxon>Marasmiineae</taxon>
        <taxon>Marasmiaceae</taxon>
        <taxon>Paramarasmius</taxon>
    </lineage>
</organism>
<evidence type="ECO:0000313" key="2">
    <source>
        <dbReference type="EMBL" id="KAK7058570.1"/>
    </source>
</evidence>